<comment type="caution">
    <text evidence="2">The sequence shown here is derived from an EMBL/GenBank/DDBJ whole genome shotgun (WGS) entry which is preliminary data.</text>
</comment>
<sequence length="191" mass="20513">MKLLVVALLCAAVSRGQPAGWSGALAGWQRWSRAAASPHTFADSIGRSARSQSALLGVTDNQYRYIDAEGTVRTVKYWADTPSLRSSGAHTPHSPQLRMAAPAPAPVQDTPEVAAAKAQFMATFRMAQQGVIPAPVQDTPEVAAAKAEFMAKFRAAQRAQRKRRSVTVGLSHTPASTALLPGAYWKWSPLY</sequence>
<evidence type="ECO:0000313" key="3">
    <source>
        <dbReference type="Proteomes" id="UP000440578"/>
    </source>
</evidence>
<evidence type="ECO:0000313" key="2">
    <source>
        <dbReference type="EMBL" id="KAF0305637.1"/>
    </source>
</evidence>
<organism evidence="2 3">
    <name type="scientific">Amphibalanus amphitrite</name>
    <name type="common">Striped barnacle</name>
    <name type="synonym">Balanus amphitrite</name>
    <dbReference type="NCBI Taxonomy" id="1232801"/>
    <lineage>
        <taxon>Eukaryota</taxon>
        <taxon>Metazoa</taxon>
        <taxon>Ecdysozoa</taxon>
        <taxon>Arthropoda</taxon>
        <taxon>Crustacea</taxon>
        <taxon>Multicrustacea</taxon>
        <taxon>Cirripedia</taxon>
        <taxon>Thoracica</taxon>
        <taxon>Thoracicalcarea</taxon>
        <taxon>Balanomorpha</taxon>
        <taxon>Balanoidea</taxon>
        <taxon>Balanidae</taxon>
        <taxon>Amphibalaninae</taxon>
        <taxon>Amphibalanus</taxon>
    </lineage>
</organism>
<accession>A0A6A4WD78</accession>
<dbReference type="OrthoDB" id="6515429at2759"/>
<name>A0A6A4WD78_AMPAM</name>
<dbReference type="Proteomes" id="UP000440578">
    <property type="component" value="Unassembled WGS sequence"/>
</dbReference>
<feature type="signal peptide" evidence="1">
    <location>
        <begin position="1"/>
        <end position="16"/>
    </location>
</feature>
<gene>
    <name evidence="2" type="primary">CUO6_13</name>
    <name evidence="2" type="ORF">FJT64_002537</name>
</gene>
<dbReference type="PANTHER" id="PTHR10380:SF196">
    <property type="entry name" value="CUTICULAR PROTEIN 72EA"/>
    <property type="match status" value="1"/>
</dbReference>
<dbReference type="EMBL" id="VIIS01000736">
    <property type="protein sequence ID" value="KAF0305637.1"/>
    <property type="molecule type" value="Genomic_DNA"/>
</dbReference>
<keyword evidence="3" id="KW-1185">Reference proteome</keyword>
<keyword evidence="1" id="KW-0732">Signal</keyword>
<dbReference type="GO" id="GO:0062129">
    <property type="term" value="C:chitin-based extracellular matrix"/>
    <property type="evidence" value="ECO:0007669"/>
    <property type="project" value="TreeGrafter"/>
</dbReference>
<protein>
    <submittedName>
        <fullName evidence="2">Cuticle protein 6</fullName>
    </submittedName>
</protein>
<proteinExistence type="predicted"/>
<evidence type="ECO:0000256" key="1">
    <source>
        <dbReference type="SAM" id="SignalP"/>
    </source>
</evidence>
<dbReference type="GO" id="GO:0008010">
    <property type="term" value="F:structural constituent of chitin-based larval cuticle"/>
    <property type="evidence" value="ECO:0007669"/>
    <property type="project" value="TreeGrafter"/>
</dbReference>
<dbReference type="AlphaFoldDB" id="A0A6A4WD78"/>
<reference evidence="2 3" key="1">
    <citation type="submission" date="2019-07" db="EMBL/GenBank/DDBJ databases">
        <title>Draft genome assembly of a fouling barnacle, Amphibalanus amphitrite (Darwin, 1854): The first reference genome for Thecostraca.</title>
        <authorList>
            <person name="Kim W."/>
        </authorList>
    </citation>
    <scope>NUCLEOTIDE SEQUENCE [LARGE SCALE GENOMIC DNA]</scope>
    <source>
        <strain evidence="2">SNU_AA5</strain>
        <tissue evidence="2">Soma without cirri and trophi</tissue>
    </source>
</reference>
<feature type="chain" id="PRO_5025393418" evidence="1">
    <location>
        <begin position="17"/>
        <end position="191"/>
    </location>
</feature>
<dbReference type="PANTHER" id="PTHR10380">
    <property type="entry name" value="CUTICLE PROTEIN"/>
    <property type="match status" value="1"/>
</dbReference>
<dbReference type="InterPro" id="IPR050468">
    <property type="entry name" value="Cuticle_Struct_Prot"/>
</dbReference>